<keyword evidence="1" id="KW-1133">Transmembrane helix</keyword>
<dbReference type="EMBL" id="GBRH01169233">
    <property type="protein sequence ID" value="JAE28663.1"/>
    <property type="molecule type" value="Transcribed_RNA"/>
</dbReference>
<name>A0A0A9H704_ARUDO</name>
<evidence type="ECO:0000313" key="2">
    <source>
        <dbReference type="EMBL" id="JAE28663.1"/>
    </source>
</evidence>
<reference evidence="2" key="1">
    <citation type="submission" date="2014-09" db="EMBL/GenBank/DDBJ databases">
        <authorList>
            <person name="Magalhaes I.L.F."/>
            <person name="Oliveira U."/>
            <person name="Santos F.R."/>
            <person name="Vidigal T.H.D.A."/>
            <person name="Brescovit A.D."/>
            <person name="Santos A.J."/>
        </authorList>
    </citation>
    <scope>NUCLEOTIDE SEQUENCE</scope>
    <source>
        <tissue evidence="2">Shoot tissue taken approximately 20 cm above the soil surface</tissue>
    </source>
</reference>
<reference evidence="2" key="2">
    <citation type="journal article" date="2015" name="Data Brief">
        <title>Shoot transcriptome of the giant reed, Arundo donax.</title>
        <authorList>
            <person name="Barrero R.A."/>
            <person name="Guerrero F.D."/>
            <person name="Moolhuijzen P."/>
            <person name="Goolsby J.A."/>
            <person name="Tidwell J."/>
            <person name="Bellgard S.E."/>
            <person name="Bellgard M.I."/>
        </authorList>
    </citation>
    <scope>NUCLEOTIDE SEQUENCE</scope>
    <source>
        <tissue evidence="2">Shoot tissue taken approximately 20 cm above the soil surface</tissue>
    </source>
</reference>
<keyword evidence="1" id="KW-0472">Membrane</keyword>
<organism evidence="2">
    <name type="scientific">Arundo donax</name>
    <name type="common">Giant reed</name>
    <name type="synonym">Donax arundinaceus</name>
    <dbReference type="NCBI Taxonomy" id="35708"/>
    <lineage>
        <taxon>Eukaryota</taxon>
        <taxon>Viridiplantae</taxon>
        <taxon>Streptophyta</taxon>
        <taxon>Embryophyta</taxon>
        <taxon>Tracheophyta</taxon>
        <taxon>Spermatophyta</taxon>
        <taxon>Magnoliopsida</taxon>
        <taxon>Liliopsida</taxon>
        <taxon>Poales</taxon>
        <taxon>Poaceae</taxon>
        <taxon>PACMAD clade</taxon>
        <taxon>Arundinoideae</taxon>
        <taxon>Arundineae</taxon>
        <taxon>Arundo</taxon>
    </lineage>
</organism>
<accession>A0A0A9H704</accession>
<sequence length="30" mass="3530">MMQVLQNLMILYLITAHIHMCDALLYPIVK</sequence>
<proteinExistence type="predicted"/>
<keyword evidence="1" id="KW-0812">Transmembrane</keyword>
<evidence type="ECO:0000256" key="1">
    <source>
        <dbReference type="SAM" id="Phobius"/>
    </source>
</evidence>
<dbReference type="AlphaFoldDB" id="A0A0A9H704"/>
<feature type="transmembrane region" description="Helical" evidence="1">
    <location>
        <begin position="9"/>
        <end position="29"/>
    </location>
</feature>
<protein>
    <submittedName>
        <fullName evidence="2">Uncharacterized protein</fullName>
    </submittedName>
</protein>